<name>A0A0S3PYS8_9BRAD</name>
<evidence type="ECO:0008006" key="3">
    <source>
        <dbReference type="Google" id="ProtNLM"/>
    </source>
</evidence>
<keyword evidence="2" id="KW-1185">Reference proteome</keyword>
<dbReference type="InterPro" id="IPR025833">
    <property type="entry name" value="GDYXXLXY"/>
</dbReference>
<sequence length="190" mass="20765">MNALMATLRRVPRPLWFALAAIVQAGLVAAMVYDRVSILRTGKDVLLATRAVDPRDFLRGDYVVLAYDVGQLEDRDVPPEIGKRGGTVYVKLAPGENGVYSRVSVHAAPVPVSGQELLLQGKMPSCRYCSTRNISFGLEKYFVPEGQGRDIEHARNDGKVTVIAAVTPSGRAAIKRLLIDGKPVYDEPLF</sequence>
<evidence type="ECO:0000313" key="2">
    <source>
        <dbReference type="Proteomes" id="UP000236884"/>
    </source>
</evidence>
<dbReference type="AlphaFoldDB" id="A0A0S3PYS8"/>
<reference evidence="1 2" key="1">
    <citation type="submission" date="2015-08" db="EMBL/GenBank/DDBJ databases">
        <title>Investigation of the bacterial diversity of lava forest soil.</title>
        <authorList>
            <person name="Lee J.S."/>
        </authorList>
    </citation>
    <scope>NUCLEOTIDE SEQUENCE [LARGE SCALE GENOMIC DNA]</scope>
    <source>
        <strain evidence="1 2">GJW-30</strain>
    </source>
</reference>
<protein>
    <recommendedName>
        <fullName evidence="3">GDYXXLXY protein</fullName>
    </recommendedName>
</protein>
<dbReference type="KEGG" id="vgo:GJW-30_1_03670"/>
<organism evidence="1 2">
    <name type="scientific">Variibacter gotjawalensis</name>
    <dbReference type="NCBI Taxonomy" id="1333996"/>
    <lineage>
        <taxon>Bacteria</taxon>
        <taxon>Pseudomonadati</taxon>
        <taxon>Pseudomonadota</taxon>
        <taxon>Alphaproteobacteria</taxon>
        <taxon>Hyphomicrobiales</taxon>
        <taxon>Nitrobacteraceae</taxon>
        <taxon>Variibacter</taxon>
    </lineage>
</organism>
<evidence type="ECO:0000313" key="1">
    <source>
        <dbReference type="EMBL" id="BAT61114.1"/>
    </source>
</evidence>
<dbReference type="OrthoDB" id="4868247at2"/>
<dbReference type="RefSeq" id="WP_096357852.1">
    <property type="nucleotide sequence ID" value="NZ_AP014946.1"/>
</dbReference>
<dbReference type="EMBL" id="AP014946">
    <property type="protein sequence ID" value="BAT61114.1"/>
    <property type="molecule type" value="Genomic_DNA"/>
</dbReference>
<proteinExistence type="predicted"/>
<dbReference type="Proteomes" id="UP000236884">
    <property type="component" value="Chromosome"/>
</dbReference>
<gene>
    <name evidence="1" type="ORF">GJW-30_1_03670</name>
</gene>
<dbReference type="Pfam" id="PF14345">
    <property type="entry name" value="GDYXXLXY"/>
    <property type="match status" value="1"/>
</dbReference>
<accession>A0A0S3PYS8</accession>